<reference evidence="8 10" key="2">
    <citation type="submission" date="2020-03" db="EMBL/GenBank/DDBJ databases">
        <title>Genomic Encyclopedia of Type Strains, Phase IV (KMG-IV): sequencing the most valuable type-strain genomes for metagenomic binning, comparative biology and taxonomic classification.</title>
        <authorList>
            <person name="Goeker M."/>
        </authorList>
    </citation>
    <scope>NUCLEOTIDE SEQUENCE [LARGE SCALE GENOMIC DNA]</scope>
    <source>
        <strain evidence="8 10">DSM 105722</strain>
    </source>
</reference>
<keyword evidence="11" id="KW-1185">Reference proteome</keyword>
<dbReference type="Gene3D" id="1.10.20.150">
    <property type="match status" value="1"/>
</dbReference>
<dbReference type="InterPro" id="IPR029140">
    <property type="entry name" value="Mfa1_C"/>
</dbReference>
<dbReference type="RefSeq" id="WP_087421678.1">
    <property type="nucleotide sequence ID" value="NZ_BMPA01000010.1"/>
</dbReference>
<protein>
    <recommendedName>
        <fullName evidence="12">Fimbrial subunit protein C-terminal domain-containing protein</fullName>
    </recommendedName>
</protein>
<keyword evidence="4" id="KW-0281">Fimbrium</keyword>
<dbReference type="Proteomes" id="UP001302374">
    <property type="component" value="Chromosome"/>
</dbReference>
<dbReference type="Gene3D" id="2.60.40.2580">
    <property type="match status" value="1"/>
</dbReference>
<comment type="similarity">
    <text evidence="2">Belongs to the bacteroidetes fimbrillin superfamily. FimA/Mfa1 family.</text>
</comment>
<dbReference type="InterPro" id="IPR029141">
    <property type="entry name" value="FimA_N"/>
</dbReference>
<dbReference type="GeneID" id="86893328"/>
<organism evidence="8 10">
    <name type="scientific">Butyricimonas paravirosa</name>
    <dbReference type="NCBI Taxonomy" id="1472417"/>
    <lineage>
        <taxon>Bacteria</taxon>
        <taxon>Pseudomonadati</taxon>
        <taxon>Bacteroidota</taxon>
        <taxon>Bacteroidia</taxon>
        <taxon>Bacteroidales</taxon>
        <taxon>Odoribacteraceae</taxon>
        <taxon>Butyricimonas</taxon>
    </lineage>
</organism>
<evidence type="ECO:0000259" key="7">
    <source>
        <dbReference type="Pfam" id="PF15495"/>
    </source>
</evidence>
<feature type="domain" description="Major fimbrial subunit protein N-terminal" evidence="6">
    <location>
        <begin position="64"/>
        <end position="167"/>
    </location>
</feature>
<dbReference type="EMBL" id="JAATLI010000010">
    <property type="protein sequence ID" value="NJC19403.1"/>
    <property type="molecule type" value="Genomic_DNA"/>
</dbReference>
<dbReference type="InterPro" id="IPR047786">
    <property type="entry name" value="Mfa1_fim"/>
</dbReference>
<reference evidence="9 11" key="1">
    <citation type="submission" date="2019-09" db="EMBL/GenBank/DDBJ databases">
        <title>Butyricimonas paravirosa DSM 105722 (=214-4 = JCM 18677 = CCUG 65563).</title>
        <authorList>
            <person name="Le Roy T."/>
            <person name="Cani P.D."/>
        </authorList>
    </citation>
    <scope>NUCLEOTIDE SEQUENCE [LARGE SCALE GENOMIC DNA]</scope>
    <source>
        <strain evidence="9 11">DSM 105722</strain>
    </source>
</reference>
<evidence type="ECO:0000313" key="11">
    <source>
        <dbReference type="Proteomes" id="UP001302374"/>
    </source>
</evidence>
<comment type="subcellular location">
    <subcellularLocation>
        <location evidence="1">Fimbrium</location>
    </subcellularLocation>
</comment>
<dbReference type="PROSITE" id="PS51257">
    <property type="entry name" value="PROKAR_LIPOPROTEIN"/>
    <property type="match status" value="1"/>
</dbReference>
<sequence>MKKMYFLVAALLVLLSAACTNDHIDQDDDGIVTDPTGEAWIALNVGPPTTSFSRALHDPDKIIGTTKESNVKKIRAIFFDGSEKVTADKTFTVGTDQEAGNPNQPEGDQGKAFKVPASSKRILIIANPSPDLPVTSVGTTTYTVFNQAILAVASLSGDEYFMMSNAKGGLEPSASNTDGTDANLVLYNSASKAESQALSINVDRAVAKVRVYTDNTGISSNNTKANISEPGWVLNATNKKYFPVSKREKTWYETQPRGCITPFDQYKLGSYRIDPNYDNQPTVLPPAFTDYLKDYNYYLDATDVPAGAWHPTDASSDNAEYCLENTQTEDHNVWAYTTQVLFKVIFSPKGLQTPDKNVYDNPADFVNAGALDPGKDWLMVNGGYYTWNLLMDYIKAELTFKFQSEDNDPTIIHNTALTNALNNYLEAINEVKVPIDRNNARSPEEQAGDIVDAFNVKKNAVTTHGADRHGTVSYYVGGVNYYPIMIKHDDSGDVYNELGEFGVVRNSVYDVNISRVNNPGYPNIPEPDPGTKDEDEDNYLSIRINVNPWTWYTQTEEL</sequence>
<keyword evidence="3 5" id="KW-0732">Signal</keyword>
<evidence type="ECO:0000313" key="10">
    <source>
        <dbReference type="Proteomes" id="UP000576368"/>
    </source>
</evidence>
<evidence type="ECO:0000256" key="5">
    <source>
        <dbReference type="SAM" id="SignalP"/>
    </source>
</evidence>
<proteinExistence type="inferred from homology"/>
<evidence type="ECO:0000313" key="9">
    <source>
        <dbReference type="EMBL" id="WOF14126.1"/>
    </source>
</evidence>
<dbReference type="Pfam" id="PF06321">
    <property type="entry name" value="P_gingi_FimA"/>
    <property type="match status" value="1"/>
</dbReference>
<evidence type="ECO:0000256" key="1">
    <source>
        <dbReference type="ARBA" id="ARBA00004561"/>
    </source>
</evidence>
<dbReference type="GO" id="GO:0009418">
    <property type="term" value="C:pilus shaft"/>
    <property type="evidence" value="ECO:0007669"/>
    <property type="project" value="InterPro"/>
</dbReference>
<feature type="signal peptide" evidence="5">
    <location>
        <begin position="1"/>
        <end position="20"/>
    </location>
</feature>
<evidence type="ECO:0008006" key="12">
    <source>
        <dbReference type="Google" id="ProtNLM"/>
    </source>
</evidence>
<evidence type="ECO:0000256" key="4">
    <source>
        <dbReference type="ARBA" id="ARBA00023263"/>
    </source>
</evidence>
<gene>
    <name evidence="9" type="ORF">F1644_18495</name>
    <name evidence="8" type="ORF">GGR15_003035</name>
</gene>
<accession>A0A7X5YFE6</accession>
<name>A0A7X5YFE6_9BACT</name>
<dbReference type="Pfam" id="PF15495">
    <property type="entry name" value="Fimbrillin_C"/>
    <property type="match status" value="1"/>
</dbReference>
<dbReference type="AlphaFoldDB" id="A0A7X5YFE6"/>
<evidence type="ECO:0000313" key="8">
    <source>
        <dbReference type="EMBL" id="NJC19403.1"/>
    </source>
</evidence>
<dbReference type="EMBL" id="CP043839">
    <property type="protein sequence ID" value="WOF14126.1"/>
    <property type="molecule type" value="Genomic_DNA"/>
</dbReference>
<evidence type="ECO:0000259" key="6">
    <source>
        <dbReference type="Pfam" id="PF06321"/>
    </source>
</evidence>
<evidence type="ECO:0000256" key="3">
    <source>
        <dbReference type="ARBA" id="ARBA00022729"/>
    </source>
</evidence>
<dbReference type="Proteomes" id="UP000576368">
    <property type="component" value="Unassembled WGS sequence"/>
</dbReference>
<feature type="domain" description="Minor fimbrium subunit Mfa1 C-terminal" evidence="7">
    <location>
        <begin position="474"/>
        <end position="554"/>
    </location>
</feature>
<evidence type="ECO:0000256" key="2">
    <source>
        <dbReference type="ARBA" id="ARBA00006011"/>
    </source>
</evidence>
<feature type="chain" id="PRO_5030753950" description="Fimbrial subunit protein C-terminal domain-containing protein" evidence="5">
    <location>
        <begin position="21"/>
        <end position="558"/>
    </location>
</feature>
<dbReference type="NCBIfam" id="NF038041">
    <property type="entry name" value="fim_Mfa1_fam"/>
    <property type="match status" value="1"/>
</dbReference>
<dbReference type="Gene3D" id="2.60.40.3690">
    <property type="match status" value="1"/>
</dbReference>